<evidence type="ECO:0000256" key="2">
    <source>
        <dbReference type="ARBA" id="ARBA00023008"/>
    </source>
</evidence>
<evidence type="ECO:0000313" key="4">
    <source>
        <dbReference type="EMBL" id="MFC5465461.1"/>
    </source>
</evidence>
<sequence length="208" mass="23716">MLRVRANAVAVIVVSLFGFCLFFIGTDGFQAFTAETARLNQLKEKKPIFPDVTLEDSKGATYSFSEFNDKYVLITFIYTSCATVCIDMEMNMAEVYRQIPDTYLGKDIHFLSISFDPERDIPTVLDKYKDYFGSDGDKWRMARIPNQDQLDQLLSTFGVIVIPDDYGNFAHNAAFYLVDRSGRLVDVLDYTKTDEAAKEILRILEEEG</sequence>
<keyword evidence="2" id="KW-0186">Copper</keyword>
<evidence type="ECO:0000256" key="1">
    <source>
        <dbReference type="ARBA" id="ARBA00010996"/>
    </source>
</evidence>
<dbReference type="PANTHER" id="PTHR12151:SF25">
    <property type="entry name" value="LINALOOL DEHYDRATASE_ISOMERASE DOMAIN-CONTAINING PROTEIN"/>
    <property type="match status" value="1"/>
</dbReference>
<name>A0ABW0LJK2_9BACI</name>
<dbReference type="Proteomes" id="UP001596147">
    <property type="component" value="Unassembled WGS sequence"/>
</dbReference>
<dbReference type="EMBL" id="JBHSMC010000014">
    <property type="protein sequence ID" value="MFC5465461.1"/>
    <property type="molecule type" value="Genomic_DNA"/>
</dbReference>
<dbReference type="PROSITE" id="PS51352">
    <property type="entry name" value="THIOREDOXIN_2"/>
    <property type="match status" value="1"/>
</dbReference>
<keyword evidence="5" id="KW-1185">Reference proteome</keyword>
<dbReference type="Gene3D" id="3.40.30.10">
    <property type="entry name" value="Glutaredoxin"/>
    <property type="match status" value="1"/>
</dbReference>
<dbReference type="PANTHER" id="PTHR12151">
    <property type="entry name" value="ELECTRON TRANSPORT PROTIN SCO1/SENC FAMILY MEMBER"/>
    <property type="match status" value="1"/>
</dbReference>
<dbReference type="Pfam" id="PF02630">
    <property type="entry name" value="SCO1-SenC"/>
    <property type="match status" value="1"/>
</dbReference>
<comment type="caution">
    <text evidence="4">The sequence shown here is derived from an EMBL/GenBank/DDBJ whole genome shotgun (WGS) entry which is preliminary data.</text>
</comment>
<comment type="similarity">
    <text evidence="1">Belongs to the SCO1/2 family.</text>
</comment>
<evidence type="ECO:0000313" key="5">
    <source>
        <dbReference type="Proteomes" id="UP001596147"/>
    </source>
</evidence>
<dbReference type="InterPro" id="IPR013766">
    <property type="entry name" value="Thioredoxin_domain"/>
</dbReference>
<evidence type="ECO:0000259" key="3">
    <source>
        <dbReference type="PROSITE" id="PS51352"/>
    </source>
</evidence>
<dbReference type="InterPro" id="IPR036249">
    <property type="entry name" value="Thioredoxin-like_sf"/>
</dbReference>
<organism evidence="4 5">
    <name type="scientific">Lederbergia graminis</name>
    <dbReference type="NCBI Taxonomy" id="735518"/>
    <lineage>
        <taxon>Bacteria</taxon>
        <taxon>Bacillati</taxon>
        <taxon>Bacillota</taxon>
        <taxon>Bacilli</taxon>
        <taxon>Bacillales</taxon>
        <taxon>Bacillaceae</taxon>
        <taxon>Lederbergia</taxon>
    </lineage>
</organism>
<proteinExistence type="inferred from homology"/>
<reference evidence="5" key="1">
    <citation type="journal article" date="2019" name="Int. J. Syst. Evol. Microbiol.">
        <title>The Global Catalogue of Microorganisms (GCM) 10K type strain sequencing project: providing services to taxonomists for standard genome sequencing and annotation.</title>
        <authorList>
            <consortium name="The Broad Institute Genomics Platform"/>
            <consortium name="The Broad Institute Genome Sequencing Center for Infectious Disease"/>
            <person name="Wu L."/>
            <person name="Ma J."/>
        </authorList>
    </citation>
    <scope>NUCLEOTIDE SEQUENCE [LARGE SCALE GENOMIC DNA]</scope>
    <source>
        <strain evidence="5">CGMCC 1.12237</strain>
    </source>
</reference>
<dbReference type="InterPro" id="IPR003782">
    <property type="entry name" value="SCO1/SenC"/>
</dbReference>
<accession>A0ABW0LJK2</accession>
<protein>
    <submittedName>
        <fullName evidence="4">SCO family protein</fullName>
    </submittedName>
</protein>
<dbReference type="RefSeq" id="WP_382351843.1">
    <property type="nucleotide sequence ID" value="NZ_JBHSMC010000014.1"/>
</dbReference>
<feature type="domain" description="Thioredoxin" evidence="3">
    <location>
        <begin position="43"/>
        <end position="208"/>
    </location>
</feature>
<dbReference type="SUPFAM" id="SSF52833">
    <property type="entry name" value="Thioredoxin-like"/>
    <property type="match status" value="1"/>
</dbReference>
<dbReference type="CDD" id="cd02968">
    <property type="entry name" value="SCO"/>
    <property type="match status" value="1"/>
</dbReference>
<gene>
    <name evidence="4" type="ORF">ACFPM4_11935</name>
</gene>